<evidence type="ECO:0000313" key="7">
    <source>
        <dbReference type="EMBL" id="NDK37957.1"/>
    </source>
</evidence>
<evidence type="ECO:0000259" key="6">
    <source>
        <dbReference type="PROSITE" id="PS50173"/>
    </source>
</evidence>
<dbReference type="PANTHER" id="PTHR11076">
    <property type="entry name" value="DNA REPAIR POLYMERASE UMUC / TRANSFERASE FAMILY MEMBER"/>
    <property type="match status" value="1"/>
</dbReference>
<dbReference type="PANTHER" id="PTHR11076:SF33">
    <property type="entry name" value="DNA POLYMERASE KAPPA"/>
    <property type="match status" value="1"/>
</dbReference>
<sequence length="502" mass="55369">MTLRCLFVDFNSYFASVEQYDDPSLIGRPVGVVPVIAATTCCIAASVEAKTYGIGTGTPVWEALEKYPDLKLVQARPARYVELHHELMAAIGDCIPHGEPLSIDEVPCWLIGRERQRGNAEAIALRIKQTLVERGYSPAIRCSIGIAPNKFLAKTASDMLKPDGLTVLEAADLPDILHALELRDFCGIGPSMESRLRAAGIHTVQQLCATTREHLRAAWGSVEGDRFWLQLRGHDLPDRKTTRSSVGHSHVLGPELRNFAGMRSVLFKLLAKAAMRLRKDQYLARGLALRIRFVGLEARFERDLCFAPLDDTTAFLHQLGEQLLQLEDSIARGRWNPRRHPPLSVAVTLTGLETAGSLAGELMEGRRRARQVSTVLDSINRKYGNNAVYFGAMQQAIDHDAAPMRIPFAHVPETALEEETATRRRGAARSPSPSADELYLLRERQFKVMAENAHRESQKRHARGPDGARETAPAKAGAAGWSSKRKAVPGPDLDIGQTGTLF</sequence>
<dbReference type="InterPro" id="IPR053848">
    <property type="entry name" value="IMS_HHH_1"/>
</dbReference>
<keyword evidence="3" id="KW-0235">DNA replication</keyword>
<dbReference type="InterPro" id="IPR017961">
    <property type="entry name" value="DNA_pol_Y-fam_little_finger"/>
</dbReference>
<keyword evidence="4" id="KW-0239">DNA-directed DNA polymerase</keyword>
<keyword evidence="8" id="KW-1185">Reference proteome</keyword>
<dbReference type="Gene3D" id="3.30.70.270">
    <property type="match status" value="1"/>
</dbReference>
<dbReference type="Gene3D" id="3.40.1170.60">
    <property type="match status" value="1"/>
</dbReference>
<dbReference type="SUPFAM" id="SSF100879">
    <property type="entry name" value="Lesion bypass DNA polymerase (Y-family), little finger domain"/>
    <property type="match status" value="1"/>
</dbReference>
<evidence type="ECO:0000313" key="8">
    <source>
        <dbReference type="Proteomes" id="UP001429354"/>
    </source>
</evidence>
<evidence type="ECO:0000256" key="5">
    <source>
        <dbReference type="SAM" id="MobiDB-lite"/>
    </source>
</evidence>
<evidence type="ECO:0000256" key="3">
    <source>
        <dbReference type="ARBA" id="ARBA00022705"/>
    </source>
</evidence>
<protein>
    <submittedName>
        <fullName evidence="7">DNA polymerase</fullName>
    </submittedName>
</protein>
<evidence type="ECO:0000256" key="2">
    <source>
        <dbReference type="ARBA" id="ARBA00022457"/>
    </source>
</evidence>
<comment type="similarity">
    <text evidence="1">Belongs to the DNA polymerase type-Y family.</text>
</comment>
<dbReference type="SUPFAM" id="SSF56672">
    <property type="entry name" value="DNA/RNA polymerases"/>
    <property type="match status" value="1"/>
</dbReference>
<reference evidence="7 8" key="1">
    <citation type="submission" date="2018-07" db="EMBL/GenBank/DDBJ databases">
        <title>Whole genome Sequencing of Pseudoxanthomonas gei KCTC 32298 (T).</title>
        <authorList>
            <person name="Kumar S."/>
            <person name="Bansal K."/>
            <person name="Kaur A."/>
            <person name="Patil P."/>
            <person name="Sharma S."/>
            <person name="Patil P.B."/>
        </authorList>
    </citation>
    <scope>NUCLEOTIDE SEQUENCE [LARGE SCALE GENOMIC DNA]</scope>
    <source>
        <strain evidence="7 8">KCTC 32298</strain>
    </source>
</reference>
<dbReference type="Pfam" id="PF00817">
    <property type="entry name" value="IMS"/>
    <property type="match status" value="1"/>
</dbReference>
<dbReference type="RefSeq" id="WP_162348524.1">
    <property type="nucleotide sequence ID" value="NZ_QOVG01000002.1"/>
</dbReference>
<dbReference type="Pfam" id="PF11799">
    <property type="entry name" value="IMS_C"/>
    <property type="match status" value="1"/>
</dbReference>
<dbReference type="EMBL" id="QOVG01000002">
    <property type="protein sequence ID" value="NDK37957.1"/>
    <property type="molecule type" value="Genomic_DNA"/>
</dbReference>
<gene>
    <name evidence="7" type="ORF">DT603_03770</name>
</gene>
<proteinExistence type="inferred from homology"/>
<dbReference type="InterPro" id="IPR050116">
    <property type="entry name" value="DNA_polymerase-Y"/>
</dbReference>
<feature type="region of interest" description="Disordered" evidence="5">
    <location>
        <begin position="450"/>
        <end position="502"/>
    </location>
</feature>
<evidence type="ECO:0000256" key="1">
    <source>
        <dbReference type="ARBA" id="ARBA00010945"/>
    </source>
</evidence>
<dbReference type="Pfam" id="PF21999">
    <property type="entry name" value="IMS_HHH_1"/>
    <property type="match status" value="1"/>
</dbReference>
<evidence type="ECO:0000256" key="4">
    <source>
        <dbReference type="ARBA" id="ARBA00022932"/>
    </source>
</evidence>
<name>A0ABX0ABF3_9GAMM</name>
<feature type="region of interest" description="Disordered" evidence="5">
    <location>
        <begin position="417"/>
        <end position="436"/>
    </location>
</feature>
<dbReference type="InterPro" id="IPR001126">
    <property type="entry name" value="UmuC"/>
</dbReference>
<dbReference type="InterPro" id="IPR036775">
    <property type="entry name" value="DNA_pol_Y-fam_lit_finger_sf"/>
</dbReference>
<feature type="domain" description="UmuC" evidence="6">
    <location>
        <begin position="5"/>
        <end position="189"/>
    </location>
</feature>
<dbReference type="Proteomes" id="UP001429354">
    <property type="component" value="Unassembled WGS sequence"/>
</dbReference>
<keyword evidence="2" id="KW-0515">Mutator protein</keyword>
<organism evidence="7 8">
    <name type="scientific">Pseudoxanthomonas gei</name>
    <dbReference type="NCBI Taxonomy" id="1383030"/>
    <lineage>
        <taxon>Bacteria</taxon>
        <taxon>Pseudomonadati</taxon>
        <taxon>Pseudomonadota</taxon>
        <taxon>Gammaproteobacteria</taxon>
        <taxon>Lysobacterales</taxon>
        <taxon>Lysobacteraceae</taxon>
        <taxon>Pseudoxanthomonas</taxon>
    </lineage>
</organism>
<keyword evidence="4" id="KW-0548">Nucleotidyltransferase</keyword>
<dbReference type="CDD" id="cd00424">
    <property type="entry name" value="PolY"/>
    <property type="match status" value="1"/>
</dbReference>
<accession>A0ABX0ABF3</accession>
<dbReference type="InterPro" id="IPR043502">
    <property type="entry name" value="DNA/RNA_pol_sf"/>
</dbReference>
<dbReference type="Gene3D" id="1.10.150.20">
    <property type="entry name" value="5' to 3' exonuclease, C-terminal subdomain"/>
    <property type="match status" value="1"/>
</dbReference>
<keyword evidence="4" id="KW-0808">Transferase</keyword>
<dbReference type="PROSITE" id="PS50173">
    <property type="entry name" value="UMUC"/>
    <property type="match status" value="1"/>
</dbReference>
<comment type="caution">
    <text evidence="7">The sequence shown here is derived from an EMBL/GenBank/DDBJ whole genome shotgun (WGS) entry which is preliminary data.</text>
</comment>
<dbReference type="InterPro" id="IPR043128">
    <property type="entry name" value="Rev_trsase/Diguanyl_cyclase"/>
</dbReference>